<dbReference type="EMBL" id="CAMXCT030002989">
    <property type="protein sequence ID" value="CAL4789026.1"/>
    <property type="molecule type" value="Genomic_DNA"/>
</dbReference>
<organism evidence="6">
    <name type="scientific">Cladocopium goreaui</name>
    <dbReference type="NCBI Taxonomy" id="2562237"/>
    <lineage>
        <taxon>Eukaryota</taxon>
        <taxon>Sar</taxon>
        <taxon>Alveolata</taxon>
        <taxon>Dinophyceae</taxon>
        <taxon>Suessiales</taxon>
        <taxon>Symbiodiniaceae</taxon>
        <taxon>Cladocopium</taxon>
    </lineage>
</organism>
<dbReference type="EMBL" id="CAMXCT020002989">
    <property type="protein sequence ID" value="CAL1155089.1"/>
    <property type="molecule type" value="Genomic_DNA"/>
</dbReference>
<evidence type="ECO:0000313" key="8">
    <source>
        <dbReference type="Proteomes" id="UP001152797"/>
    </source>
</evidence>
<name>A0A9P1D0R2_9DINO</name>
<dbReference type="PANTHER" id="PTHR12818:SF0">
    <property type="entry name" value="TRNA (ADENINE(37)-N6)-METHYLTRANSFERASE"/>
    <property type="match status" value="1"/>
</dbReference>
<comment type="caution">
    <text evidence="6">The sequence shown here is derived from an EMBL/GenBank/DDBJ whole genome shotgun (WGS) entry which is preliminary data.</text>
</comment>
<accession>A0A9P1D0R2</accession>
<dbReference type="SUPFAM" id="SSF118196">
    <property type="entry name" value="YaeB-like"/>
    <property type="match status" value="1"/>
</dbReference>
<keyword evidence="4" id="KW-0812">Transmembrane</keyword>
<evidence type="ECO:0000256" key="3">
    <source>
        <dbReference type="SAM" id="MobiDB-lite"/>
    </source>
</evidence>
<dbReference type="InterPro" id="IPR023370">
    <property type="entry name" value="TrmO-like_N"/>
</dbReference>
<dbReference type="OrthoDB" id="4882at2759"/>
<comment type="similarity">
    <text evidence="2">Belongs to the tRNA methyltransferase O family.</text>
</comment>
<evidence type="ECO:0000256" key="2">
    <source>
        <dbReference type="ARBA" id="ARBA00033753"/>
    </source>
</evidence>
<feature type="domain" description="TsaA-like" evidence="5">
    <location>
        <begin position="156"/>
        <end position="309"/>
    </location>
</feature>
<reference evidence="7 8" key="2">
    <citation type="submission" date="2024-05" db="EMBL/GenBank/DDBJ databases">
        <authorList>
            <person name="Chen Y."/>
            <person name="Shah S."/>
            <person name="Dougan E. K."/>
            <person name="Thang M."/>
            <person name="Chan C."/>
        </authorList>
    </citation>
    <scope>NUCLEOTIDE SEQUENCE [LARGE SCALE GENOMIC DNA]</scope>
</reference>
<dbReference type="InterPro" id="IPR023368">
    <property type="entry name" value="UPF0066_cons_site"/>
</dbReference>
<dbReference type="PANTHER" id="PTHR12818">
    <property type="entry name" value="TRNA (ADENINE(37)-N6)-METHYLTRANSFERASE"/>
    <property type="match status" value="1"/>
</dbReference>
<dbReference type="CDD" id="cd09281">
    <property type="entry name" value="UPF0066"/>
    <property type="match status" value="1"/>
</dbReference>
<feature type="region of interest" description="Disordered" evidence="3">
    <location>
        <begin position="382"/>
        <end position="408"/>
    </location>
</feature>
<evidence type="ECO:0000313" key="6">
    <source>
        <dbReference type="EMBL" id="CAI4001714.1"/>
    </source>
</evidence>
<feature type="transmembrane region" description="Helical" evidence="4">
    <location>
        <begin position="20"/>
        <end position="41"/>
    </location>
</feature>
<reference evidence="6" key="1">
    <citation type="submission" date="2022-10" db="EMBL/GenBank/DDBJ databases">
        <authorList>
            <person name="Chen Y."/>
            <person name="Dougan E. K."/>
            <person name="Chan C."/>
            <person name="Rhodes N."/>
            <person name="Thang M."/>
        </authorList>
    </citation>
    <scope>NUCLEOTIDE SEQUENCE</scope>
</reference>
<keyword evidence="1" id="KW-0949">S-adenosyl-L-methionine</keyword>
<dbReference type="InterPro" id="IPR036414">
    <property type="entry name" value="YaeB_N_sf"/>
</dbReference>
<evidence type="ECO:0000256" key="1">
    <source>
        <dbReference type="ARBA" id="ARBA00022691"/>
    </source>
</evidence>
<dbReference type="EMBL" id="CAMXCT010002989">
    <property type="protein sequence ID" value="CAI4001714.1"/>
    <property type="molecule type" value="Genomic_DNA"/>
</dbReference>
<dbReference type="PROSITE" id="PS51668">
    <property type="entry name" value="TSAA_2"/>
    <property type="match status" value="1"/>
</dbReference>
<keyword evidence="4" id="KW-1133">Transmembrane helix</keyword>
<evidence type="ECO:0000256" key="4">
    <source>
        <dbReference type="SAM" id="Phobius"/>
    </source>
</evidence>
<feature type="compositionally biased region" description="Basic and acidic residues" evidence="3">
    <location>
        <begin position="392"/>
        <end position="401"/>
    </location>
</feature>
<gene>
    <name evidence="6" type="ORF">C1SCF055_LOCUS27734</name>
</gene>
<feature type="transmembrane region" description="Helical" evidence="4">
    <location>
        <begin position="83"/>
        <end position="104"/>
    </location>
</feature>
<dbReference type="Proteomes" id="UP001152797">
    <property type="component" value="Unassembled WGS sequence"/>
</dbReference>
<evidence type="ECO:0000259" key="5">
    <source>
        <dbReference type="PROSITE" id="PS51668"/>
    </source>
</evidence>
<dbReference type="PROSITE" id="PS01318">
    <property type="entry name" value="TSAA_1"/>
    <property type="match status" value="1"/>
</dbReference>
<evidence type="ECO:0000313" key="7">
    <source>
        <dbReference type="EMBL" id="CAL4789026.1"/>
    </source>
</evidence>
<keyword evidence="4" id="KW-0472">Membrane</keyword>
<proteinExistence type="inferred from homology"/>
<dbReference type="InterPro" id="IPR040372">
    <property type="entry name" value="YaeB-like"/>
</dbReference>
<dbReference type="Gene3D" id="2.40.30.70">
    <property type="entry name" value="YaeB-like"/>
    <property type="match status" value="1"/>
</dbReference>
<dbReference type="Pfam" id="PF01980">
    <property type="entry name" value="TrmO_N"/>
    <property type="match status" value="1"/>
</dbReference>
<dbReference type="InterPro" id="IPR036413">
    <property type="entry name" value="YaeB-like_sf"/>
</dbReference>
<keyword evidence="8" id="KW-1185">Reference proteome</keyword>
<protein>
    <submittedName>
        <fullName evidence="7">Nef-associated protein 1</fullName>
    </submittedName>
</protein>
<sequence length="477" mass="52629">MRGLDLSSFCDFGHFQKDAGLLACTSLVNAVFVPMHFYGAVGSLRVIESLAARAWQELAEDDLGKTTETTETEMTEEVFTKNLISLATALAAAFDLAVTFYLIWHLTGPGLAHPWMSGQPAAPLEPGEQKRSGISYRFIPAMTEGLEETVPQTYELVRIGTFQSCFPTAFGCPRQGLAAPSVRGRIQLAPWMQTGGSHFLAGLEAFSHVWVVFLFDKNKHSSTSFSSSSFLKPTVRPPWLAGDDGRRGTRGVFATRSPHRPNPLGLTLCRLDCVDQAGATLYVSGVDVVNGSAVLDIKPYHPVDSLGGKLMDEDLRFAEWLPEPRPSAEVTWSPSALDELQHLQSLCRFYPDMRDARDLEDIPNASRMTALQLLRSSVDQVIGLDPRPPQSRSDRSDRSAETGKSSGKSSYRYWAMDFDGLSVVFRSLLERQCSERGALKFEVVRVQKCEGARPSKGWLQELEAELEGDRADQAKEA</sequence>
<dbReference type="AlphaFoldDB" id="A0A9P1D0R2"/>